<accession>A0A8T0IL00</accession>
<reference evidence="1" key="1">
    <citation type="submission" date="2020-06" db="EMBL/GenBank/DDBJ databases">
        <title>WGS assembly of Ceratodon purpureus strain R40.</title>
        <authorList>
            <person name="Carey S.B."/>
            <person name="Jenkins J."/>
            <person name="Shu S."/>
            <person name="Lovell J.T."/>
            <person name="Sreedasyam A."/>
            <person name="Maumus F."/>
            <person name="Tiley G.P."/>
            <person name="Fernandez-Pozo N."/>
            <person name="Barry K."/>
            <person name="Chen C."/>
            <person name="Wang M."/>
            <person name="Lipzen A."/>
            <person name="Daum C."/>
            <person name="Saski C.A."/>
            <person name="Payton A.C."/>
            <person name="Mcbreen J.C."/>
            <person name="Conrad R.E."/>
            <person name="Kollar L.M."/>
            <person name="Olsson S."/>
            <person name="Huttunen S."/>
            <person name="Landis J.B."/>
            <person name="Wickett N.J."/>
            <person name="Johnson M.G."/>
            <person name="Rensing S.A."/>
            <person name="Grimwood J."/>
            <person name="Schmutz J."/>
            <person name="Mcdaniel S.F."/>
        </authorList>
    </citation>
    <scope>NUCLEOTIDE SEQUENCE</scope>
    <source>
        <strain evidence="1">R40</strain>
    </source>
</reference>
<organism evidence="1 2">
    <name type="scientific">Ceratodon purpureus</name>
    <name type="common">Fire moss</name>
    <name type="synonym">Dicranum purpureum</name>
    <dbReference type="NCBI Taxonomy" id="3225"/>
    <lineage>
        <taxon>Eukaryota</taxon>
        <taxon>Viridiplantae</taxon>
        <taxon>Streptophyta</taxon>
        <taxon>Embryophyta</taxon>
        <taxon>Bryophyta</taxon>
        <taxon>Bryophytina</taxon>
        <taxon>Bryopsida</taxon>
        <taxon>Dicranidae</taxon>
        <taxon>Pseudoditrichales</taxon>
        <taxon>Ditrichaceae</taxon>
        <taxon>Ceratodon</taxon>
    </lineage>
</organism>
<keyword evidence="2" id="KW-1185">Reference proteome</keyword>
<evidence type="ECO:0000313" key="2">
    <source>
        <dbReference type="Proteomes" id="UP000822688"/>
    </source>
</evidence>
<comment type="caution">
    <text evidence="1">The sequence shown here is derived from an EMBL/GenBank/DDBJ whole genome shotgun (WGS) entry which is preliminary data.</text>
</comment>
<proteinExistence type="predicted"/>
<dbReference type="Proteomes" id="UP000822688">
    <property type="component" value="Chromosome 3"/>
</dbReference>
<name>A0A8T0IL00_CERPU</name>
<sequence>MELLSFNSSCGINTRCCCSGPVYHQVINYGLEVVPYDFSIYPIWVARHMTLPVYKNRRLREMKYVAGCSAQSELFFRLLLKNTVRWVHSPAYPIFWNAPHGAHQPKSKLHPLTRPGKTWLAYLGPRNRNLRLKYP</sequence>
<dbReference type="AlphaFoldDB" id="A0A8T0IL00"/>
<protein>
    <submittedName>
        <fullName evidence="1">Uncharacterized protein</fullName>
    </submittedName>
</protein>
<evidence type="ECO:0000313" key="1">
    <source>
        <dbReference type="EMBL" id="KAG0583922.1"/>
    </source>
</evidence>
<dbReference type="EMBL" id="CM026423">
    <property type="protein sequence ID" value="KAG0583922.1"/>
    <property type="molecule type" value="Genomic_DNA"/>
</dbReference>
<gene>
    <name evidence="1" type="ORF">KC19_3G172100</name>
</gene>